<dbReference type="AlphaFoldDB" id="F4Y9G7"/>
<geneLocation type="plasmid" evidence="2">
    <name>pTT0105</name>
</geneLocation>
<dbReference type="SMART" id="SM00530">
    <property type="entry name" value="HTH_XRE"/>
    <property type="match status" value="1"/>
</dbReference>
<protein>
    <submittedName>
        <fullName evidence="2">Transcriptional regulator</fullName>
    </submittedName>
</protein>
<dbReference type="GO" id="GO:0003677">
    <property type="term" value="F:DNA binding"/>
    <property type="evidence" value="ECO:0007669"/>
    <property type="project" value="InterPro"/>
</dbReference>
<keyword evidence="2" id="KW-0614">Plasmid</keyword>
<accession>F4Y9G7</accession>
<organism evidence="2">
    <name type="scientific">Bartonella sp. TT0105</name>
    <dbReference type="NCBI Taxonomy" id="596995"/>
    <lineage>
        <taxon>Bacteria</taxon>
        <taxon>Pseudomonadati</taxon>
        <taxon>Pseudomonadota</taxon>
        <taxon>Alphaproteobacteria</taxon>
        <taxon>Hyphomicrobiales</taxon>
        <taxon>Bartonellaceae</taxon>
        <taxon>Bartonella</taxon>
    </lineage>
</organism>
<dbReference type="CDD" id="cd00093">
    <property type="entry name" value="HTH_XRE"/>
    <property type="match status" value="1"/>
</dbReference>
<dbReference type="EMBL" id="GU173851">
    <property type="protein sequence ID" value="ADU85831.1"/>
    <property type="molecule type" value="Genomic_DNA"/>
</dbReference>
<dbReference type="Pfam" id="PF01381">
    <property type="entry name" value="HTH_3"/>
    <property type="match status" value="1"/>
</dbReference>
<dbReference type="SUPFAM" id="SSF47413">
    <property type="entry name" value="lambda repressor-like DNA-binding domains"/>
    <property type="match status" value="1"/>
</dbReference>
<dbReference type="InterPro" id="IPR010982">
    <property type="entry name" value="Lambda_DNA-bd_dom_sf"/>
</dbReference>
<dbReference type="RefSeq" id="WP_015060452.1">
    <property type="nucleotide sequence ID" value="NC_019248.1"/>
</dbReference>
<evidence type="ECO:0000313" key="2">
    <source>
        <dbReference type="EMBL" id="ADU85831.1"/>
    </source>
</evidence>
<evidence type="ECO:0000259" key="1">
    <source>
        <dbReference type="PROSITE" id="PS50943"/>
    </source>
</evidence>
<proteinExistence type="predicted"/>
<dbReference type="Gene3D" id="1.10.260.40">
    <property type="entry name" value="lambda repressor-like DNA-binding domains"/>
    <property type="match status" value="1"/>
</dbReference>
<feature type="domain" description="HTH cro/C1-type" evidence="1">
    <location>
        <begin position="17"/>
        <end position="71"/>
    </location>
</feature>
<dbReference type="PROSITE" id="PS50943">
    <property type="entry name" value="HTH_CROC1"/>
    <property type="match status" value="1"/>
</dbReference>
<name>F4Y9G7_9HYPH</name>
<dbReference type="InterPro" id="IPR001387">
    <property type="entry name" value="Cro/C1-type_HTH"/>
</dbReference>
<reference evidence="2" key="1">
    <citation type="submission" date="2009-11" db="EMBL/GenBank/DDBJ databases">
        <title>Identification of a novel type four secretion system on plasmid pTT0105 from Bartonella spp. in Taiwan.</title>
        <authorList>
            <person name="Ji D.-D."/>
            <person name="Lee J.-L."/>
        </authorList>
    </citation>
    <scope>NUCLEOTIDE SEQUENCE</scope>
    <source>
        <strain evidence="2">TT0105</strain>
        <plasmid evidence="2">pTT0105</plasmid>
    </source>
</reference>
<sequence>MQSKNQHVNDLSVGKKIRLRREMLKMSQKQLGELLGVTFQQIQKYEKATNRIGAGRLQEIADIFNVDISFFYTDISKEKKFPHPYDEGISSKEEYFLLKGFRQLNPKKQKAILWLIAE</sequence>